<dbReference type="AlphaFoldDB" id="A0A7Z2MS73"/>
<dbReference type="InterPro" id="IPR001584">
    <property type="entry name" value="Integrase_cat-core"/>
</dbReference>
<gene>
    <name evidence="3" type="ORF">EHC69_10090</name>
    <name evidence="2" type="ORF">I7278_24420</name>
</gene>
<reference evidence="2" key="1">
    <citation type="journal article" date="2018" name="Genome Biol.">
        <title>SKESA: strategic k-mer extension for scrupulous assemblies.</title>
        <authorList>
            <person name="Souvorov A."/>
            <person name="Agarwala R."/>
            <person name="Lipman D.J."/>
        </authorList>
    </citation>
    <scope>NUCLEOTIDE SEQUENCE</scope>
    <source>
        <strain evidence="2">1930</strain>
    </source>
</reference>
<dbReference type="GO" id="GO:0015074">
    <property type="term" value="P:DNA integration"/>
    <property type="evidence" value="ECO:0007669"/>
    <property type="project" value="InterPro"/>
</dbReference>
<dbReference type="PROSITE" id="PS50994">
    <property type="entry name" value="INTEGRASE"/>
    <property type="match status" value="1"/>
</dbReference>
<dbReference type="InterPro" id="IPR050900">
    <property type="entry name" value="Transposase_IS3/IS150/IS904"/>
</dbReference>
<dbReference type="Pfam" id="PF00665">
    <property type="entry name" value="rve"/>
    <property type="match status" value="1"/>
</dbReference>
<accession>A0A7Z2MS73</accession>
<dbReference type="SUPFAM" id="SSF53098">
    <property type="entry name" value="Ribonuclease H-like"/>
    <property type="match status" value="1"/>
</dbReference>
<dbReference type="Proteomes" id="UP000856022">
    <property type="component" value="Unassembled WGS sequence"/>
</dbReference>
<protein>
    <submittedName>
        <fullName evidence="2">IS3 family transposase</fullName>
    </submittedName>
</protein>
<dbReference type="NCBIfam" id="NF033516">
    <property type="entry name" value="transpos_IS3"/>
    <property type="match status" value="1"/>
</dbReference>
<dbReference type="GO" id="GO:0003676">
    <property type="term" value="F:nucleic acid binding"/>
    <property type="evidence" value="ECO:0007669"/>
    <property type="project" value="InterPro"/>
</dbReference>
<dbReference type="PANTHER" id="PTHR46889:SF4">
    <property type="entry name" value="TRANSPOSASE INSO FOR INSERTION SEQUENCE ELEMENT IS911B-RELATED"/>
    <property type="match status" value="1"/>
</dbReference>
<dbReference type="EMBL" id="CP034298">
    <property type="protein sequence ID" value="QHH09695.1"/>
    <property type="molecule type" value="Genomic_DNA"/>
</dbReference>
<dbReference type="InterPro" id="IPR012337">
    <property type="entry name" value="RNaseH-like_sf"/>
</dbReference>
<reference evidence="3 4" key="2">
    <citation type="submission" date="2018-12" db="EMBL/GenBank/DDBJ databases">
        <title>Genomic insights into the evolutionary origins and pathogenicity of five Vibrio parahaemolyticus strains isolated from the shrimp with acute hepatopancreatic necrosis disease (AHPND).</title>
        <authorList>
            <person name="Yang Q."/>
            <person name="Dong X."/>
            <person name="Xie G."/>
            <person name="Fu S."/>
            <person name="Zou P."/>
            <person name="Sun J."/>
            <person name="Wang Y."/>
            <person name="Huang J."/>
        </authorList>
    </citation>
    <scope>NUCLEOTIDE SEQUENCE [LARGE SCALE GENOMIC DNA]</scope>
    <source>
        <strain evidence="3 4">20160303005-1</strain>
    </source>
</reference>
<organism evidence="2">
    <name type="scientific">Vibrio parahaemolyticus</name>
    <dbReference type="NCBI Taxonomy" id="670"/>
    <lineage>
        <taxon>Bacteria</taxon>
        <taxon>Pseudomonadati</taxon>
        <taxon>Pseudomonadota</taxon>
        <taxon>Gammaproteobacteria</taxon>
        <taxon>Vibrionales</taxon>
        <taxon>Vibrionaceae</taxon>
        <taxon>Vibrio</taxon>
    </lineage>
</organism>
<dbReference type="Proteomes" id="UP000464718">
    <property type="component" value="Chromosome i"/>
</dbReference>
<dbReference type="InterPro" id="IPR036397">
    <property type="entry name" value="RNaseH_sf"/>
</dbReference>
<feature type="domain" description="Integrase catalytic" evidence="1">
    <location>
        <begin position="136"/>
        <end position="280"/>
    </location>
</feature>
<dbReference type="InterPro" id="IPR048020">
    <property type="entry name" value="Transpos_IS3"/>
</dbReference>
<evidence type="ECO:0000259" key="1">
    <source>
        <dbReference type="PROSITE" id="PS50994"/>
    </source>
</evidence>
<reference evidence="2" key="3">
    <citation type="submission" date="2019-12" db="EMBL/GenBank/DDBJ databases">
        <authorList>
            <consortium name="NCBI Pathogen Detection Project"/>
        </authorList>
    </citation>
    <scope>NUCLEOTIDE SEQUENCE</scope>
    <source>
        <strain evidence="2">1930</strain>
    </source>
</reference>
<evidence type="ECO:0000313" key="4">
    <source>
        <dbReference type="Proteomes" id="UP000464718"/>
    </source>
</evidence>
<dbReference type="Pfam" id="PF13276">
    <property type="entry name" value="HTH_21"/>
    <property type="match status" value="1"/>
</dbReference>
<proteinExistence type="predicted"/>
<evidence type="ECO:0000313" key="2">
    <source>
        <dbReference type="EMBL" id="HAS6679932.1"/>
    </source>
</evidence>
<sequence>MPKKGLGVLREAARVKYEFIESYTGGYSISLMCRTLEVSRGGYYKWCHHTPSERSKRRERFEQLVMCTFAQYRARYGSVRITEELNEAGYACCVNYVADIMKEKGIRARNGKGFKYSKDVAAMTNVADNLLRRDFESDTPNQKWVTDITYIWVKSRWLFLVTVMDLHSRRIVGWSLGTTMTVELITNALKMAFESRKPPKGVIIHSDRGVKYQDFMRNHGGVPSMSRQGNCWDNAVMESFYSRLKVELIYAEDYQTSKKPEWASSNTSRYFTIAEEDTQR</sequence>
<dbReference type="PANTHER" id="PTHR46889">
    <property type="entry name" value="TRANSPOSASE INSF FOR INSERTION SEQUENCE IS3B-RELATED"/>
    <property type="match status" value="1"/>
</dbReference>
<evidence type="ECO:0000313" key="3">
    <source>
        <dbReference type="EMBL" id="QHH09695.1"/>
    </source>
</evidence>
<dbReference type="Gene3D" id="3.30.420.10">
    <property type="entry name" value="Ribonuclease H-like superfamily/Ribonuclease H"/>
    <property type="match status" value="1"/>
</dbReference>
<dbReference type="EMBL" id="DACQKT010000021">
    <property type="protein sequence ID" value="HAS6679932.1"/>
    <property type="molecule type" value="Genomic_DNA"/>
</dbReference>
<dbReference type="InterPro" id="IPR025948">
    <property type="entry name" value="HTH-like_dom"/>
</dbReference>
<name>A0A7Z2MS73_VIBPH</name>